<dbReference type="InterPro" id="IPR029052">
    <property type="entry name" value="Metallo-depent_PP-like"/>
</dbReference>
<accession>A0A6P4Z5D3</accession>
<evidence type="ECO:0000259" key="6">
    <source>
        <dbReference type="Pfam" id="PF02872"/>
    </source>
</evidence>
<evidence type="ECO:0000256" key="1">
    <source>
        <dbReference type="ARBA" id="ARBA00006654"/>
    </source>
</evidence>
<comment type="similarity">
    <text evidence="1 3">Belongs to the 5'-nucleotidase family.</text>
</comment>
<keyword evidence="3" id="KW-0547">Nucleotide-binding</keyword>
<dbReference type="Pfam" id="PF00149">
    <property type="entry name" value="Metallophos"/>
    <property type="match status" value="1"/>
</dbReference>
<name>A0A6P4Z5D3_BRABE</name>
<organism evidence="7 8">
    <name type="scientific">Branchiostoma belcheri</name>
    <name type="common">Amphioxus</name>
    <dbReference type="NCBI Taxonomy" id="7741"/>
    <lineage>
        <taxon>Eukaryota</taxon>
        <taxon>Metazoa</taxon>
        <taxon>Chordata</taxon>
        <taxon>Cephalochordata</taxon>
        <taxon>Leptocardii</taxon>
        <taxon>Amphioxiformes</taxon>
        <taxon>Branchiostomatidae</taxon>
        <taxon>Branchiostoma</taxon>
    </lineage>
</organism>
<dbReference type="CDD" id="cd07406">
    <property type="entry name" value="MPP_CG11883_N"/>
    <property type="match status" value="1"/>
</dbReference>
<dbReference type="GO" id="GO:0009166">
    <property type="term" value="P:nucleotide catabolic process"/>
    <property type="evidence" value="ECO:0007669"/>
    <property type="project" value="InterPro"/>
</dbReference>
<keyword evidence="3" id="KW-0378">Hydrolase</keyword>
<dbReference type="Pfam" id="PF02872">
    <property type="entry name" value="5_nucleotid_C"/>
    <property type="match status" value="1"/>
</dbReference>
<feature type="domain" description="Calcineurin-like phosphoesterase" evidence="5">
    <location>
        <begin position="67"/>
        <end position="272"/>
    </location>
</feature>
<proteinExistence type="inferred from homology"/>
<evidence type="ECO:0000259" key="5">
    <source>
        <dbReference type="Pfam" id="PF00149"/>
    </source>
</evidence>
<keyword evidence="7" id="KW-1185">Reference proteome</keyword>
<gene>
    <name evidence="8" type="primary">LOC109473631</name>
</gene>
<evidence type="ECO:0000313" key="8">
    <source>
        <dbReference type="RefSeq" id="XP_019629124.1"/>
    </source>
</evidence>
<dbReference type="AlphaFoldDB" id="A0A6P4Z5D3"/>
<dbReference type="InterPro" id="IPR036907">
    <property type="entry name" value="5'-Nucleotdase_C_sf"/>
</dbReference>
<sequence>MGCGSSSNQPLATEPRPVPNGEPVLLNVHHRGAGDGASEVPSVPAIVEPVVTVTSPSPQLPSRCRLTVLHFNDVYNIEERPNTEPVGGAARFASAMGKYWDKNPLVFFSGDCLNPSMMSSITKGKQMVPVLNSLKVKAAVYGNHDFDFGVDELEDVTMETKFPWLMSNVIDTLTDKPLADGLEKTVIVWGTKKIGLIGLVEEEWLVTLATVDKDDLKYLDYVEEGRRLAKELKEEGADLVIALTHMRWPNDVRLAEEVEEVDLILGGHDHDYDVRKVNGKYIVKSGTEFRQFTKVEIDFIGPKFEISTMQVDVTSAYREDGEMKKIVEEFTGLMSDKTATTLGRMESELDGRFATVRTQESALGNFLTDVMVAATQADLAILNSGTMRSDSVHGAGDFTIKDLLTILPLIDPLVVLEATGTQIMQALENGVSQYPKTEGRFPQVSGIVFGFDPEGPAGSRVDPNSVKIDGEYLVPDKVYKVCTKAYIARGKDGYDVFKDCKPLTDPDEGPILSTVIQNHFTAVDIVKGLKPCRSGHHQSLINVASVAK</sequence>
<evidence type="ECO:0000256" key="3">
    <source>
        <dbReference type="RuleBase" id="RU362119"/>
    </source>
</evidence>
<keyword evidence="2" id="KW-0732">Signal</keyword>
<dbReference type="InterPro" id="IPR041821">
    <property type="entry name" value="CG11883_N"/>
</dbReference>
<evidence type="ECO:0000256" key="4">
    <source>
        <dbReference type="SAM" id="MobiDB-lite"/>
    </source>
</evidence>
<dbReference type="InterPro" id="IPR006179">
    <property type="entry name" value="5_nucleotidase/apyrase"/>
</dbReference>
<dbReference type="SUPFAM" id="SSF55816">
    <property type="entry name" value="5'-nucleotidase (syn. UDP-sugar hydrolase), C-terminal domain"/>
    <property type="match status" value="1"/>
</dbReference>
<feature type="region of interest" description="Disordered" evidence="4">
    <location>
        <begin position="1"/>
        <end position="23"/>
    </location>
</feature>
<dbReference type="GO" id="GO:0000166">
    <property type="term" value="F:nucleotide binding"/>
    <property type="evidence" value="ECO:0007669"/>
    <property type="project" value="UniProtKB-KW"/>
</dbReference>
<dbReference type="Gene3D" id="3.60.21.10">
    <property type="match status" value="1"/>
</dbReference>
<dbReference type="GO" id="GO:0016787">
    <property type="term" value="F:hydrolase activity"/>
    <property type="evidence" value="ECO:0007669"/>
    <property type="project" value="UniProtKB-KW"/>
</dbReference>
<reference evidence="8" key="1">
    <citation type="submission" date="2025-08" db="UniProtKB">
        <authorList>
            <consortium name="RefSeq"/>
        </authorList>
    </citation>
    <scope>IDENTIFICATION</scope>
    <source>
        <tissue evidence="8">Gonad</tissue>
    </source>
</reference>
<feature type="compositionally biased region" description="Polar residues" evidence="4">
    <location>
        <begin position="1"/>
        <end position="11"/>
    </location>
</feature>
<evidence type="ECO:0000256" key="2">
    <source>
        <dbReference type="ARBA" id="ARBA00022729"/>
    </source>
</evidence>
<dbReference type="InterPro" id="IPR008334">
    <property type="entry name" value="5'-Nucleotdase_C"/>
</dbReference>
<dbReference type="GeneID" id="109473631"/>
<dbReference type="Gene3D" id="3.90.780.10">
    <property type="entry name" value="5'-Nucleotidase, C-terminal domain"/>
    <property type="match status" value="1"/>
</dbReference>
<dbReference type="RefSeq" id="XP_019629124.1">
    <property type="nucleotide sequence ID" value="XM_019773565.1"/>
</dbReference>
<dbReference type="PRINTS" id="PR01607">
    <property type="entry name" value="APYRASEFAMLY"/>
</dbReference>
<evidence type="ECO:0000313" key="7">
    <source>
        <dbReference type="Proteomes" id="UP000515135"/>
    </source>
</evidence>
<feature type="domain" description="5'-Nucleotidase C-terminal" evidence="6">
    <location>
        <begin position="351"/>
        <end position="499"/>
    </location>
</feature>
<dbReference type="OrthoDB" id="10252235at2759"/>
<dbReference type="PANTHER" id="PTHR11575:SF48">
    <property type="entry name" value="5'-NUCLEOTIDASE"/>
    <property type="match status" value="1"/>
</dbReference>
<protein>
    <submittedName>
        <fullName evidence="8">Uncharacterized protein LOC109473631</fullName>
    </submittedName>
</protein>
<dbReference type="KEGG" id="bbel:109473631"/>
<dbReference type="Proteomes" id="UP000515135">
    <property type="component" value="Unplaced"/>
</dbReference>
<dbReference type="SUPFAM" id="SSF56300">
    <property type="entry name" value="Metallo-dependent phosphatases"/>
    <property type="match status" value="1"/>
</dbReference>
<dbReference type="PANTHER" id="PTHR11575">
    <property type="entry name" value="5'-NUCLEOTIDASE-RELATED"/>
    <property type="match status" value="1"/>
</dbReference>
<dbReference type="InterPro" id="IPR004843">
    <property type="entry name" value="Calcineurin-like_PHP"/>
</dbReference>